<gene>
    <name evidence="2" type="ORF">E4Q08_02275</name>
</gene>
<keyword evidence="2" id="KW-0378">Hydrolase</keyword>
<name>A0ABX1T6G1_9PROT</name>
<dbReference type="InterPro" id="IPR029058">
    <property type="entry name" value="AB_hydrolase_fold"/>
</dbReference>
<evidence type="ECO:0000259" key="1">
    <source>
        <dbReference type="Pfam" id="PF12697"/>
    </source>
</evidence>
<sequence length="257" mass="28611">MSRAFVDIDEQLLEYEIIPAQRCDRPTLVLLHEGLGSMTQWRDFPAALARASACRTLVWSRLGHGHSAALGAPRTAAYLHEEALQRLPSLLAALAIERPLLVGHSDGGSIALLYAAAWPQRLSGVVLMAPHEFVEEKALAGIRAAGDFYASSEWPQKLGRYHRDPDAVFRSWHDTWLAPEFRTWDIRACLSAITCPLLAIQGEDDEYATMRQIECIAEAAADVELLKLADCRHSPHRDQPQSVIDAIVRFIDRIAAR</sequence>
<dbReference type="GO" id="GO:0016787">
    <property type="term" value="F:hydrolase activity"/>
    <property type="evidence" value="ECO:0007669"/>
    <property type="project" value="UniProtKB-KW"/>
</dbReference>
<evidence type="ECO:0000313" key="2">
    <source>
        <dbReference type="EMBL" id="NMQ04170.1"/>
    </source>
</evidence>
<feature type="domain" description="AB hydrolase-1" evidence="1">
    <location>
        <begin position="28"/>
        <end position="246"/>
    </location>
</feature>
<protein>
    <submittedName>
        <fullName evidence="2">Alpha/beta hydrolase</fullName>
    </submittedName>
</protein>
<comment type="caution">
    <text evidence="2">The sequence shown here is derived from an EMBL/GenBank/DDBJ whole genome shotgun (WGS) entry which is preliminary data.</text>
</comment>
<dbReference type="Pfam" id="PF12697">
    <property type="entry name" value="Abhydrolase_6"/>
    <property type="match status" value="1"/>
</dbReference>
<reference evidence="2" key="1">
    <citation type="submission" date="2019-03" db="EMBL/GenBank/DDBJ databases">
        <title>Metabolic reconstructions from genomes of highly enriched 'Candidatus Accumulibacter' and 'Candidatus Competibacter' bioreactor populations.</title>
        <authorList>
            <person name="Annavajhala M.K."/>
            <person name="Welles L."/>
            <person name="Abbas B."/>
            <person name="Sorokin D."/>
            <person name="Park H."/>
            <person name="Van Loosdrecht M."/>
            <person name="Chandran K."/>
        </authorList>
    </citation>
    <scope>NUCLEOTIDE SEQUENCE</scope>
    <source>
        <strain evidence="2">SBR_L</strain>
    </source>
</reference>
<dbReference type="PANTHER" id="PTHR43798:SF33">
    <property type="entry name" value="HYDROLASE, PUTATIVE (AFU_ORTHOLOGUE AFUA_2G14860)-RELATED"/>
    <property type="match status" value="1"/>
</dbReference>
<dbReference type="EMBL" id="SPMX01000006">
    <property type="protein sequence ID" value="NMQ04170.1"/>
    <property type="molecule type" value="Genomic_DNA"/>
</dbReference>
<proteinExistence type="predicted"/>
<dbReference type="SUPFAM" id="SSF53474">
    <property type="entry name" value="alpha/beta-Hydrolases"/>
    <property type="match status" value="1"/>
</dbReference>
<keyword evidence="3" id="KW-1185">Reference proteome</keyword>
<dbReference type="PANTHER" id="PTHR43798">
    <property type="entry name" value="MONOACYLGLYCEROL LIPASE"/>
    <property type="match status" value="1"/>
</dbReference>
<accession>A0ABX1T6G1</accession>
<dbReference type="Proteomes" id="UP000886469">
    <property type="component" value="Unassembled WGS sequence"/>
</dbReference>
<dbReference type="RefSeq" id="WP_169069176.1">
    <property type="nucleotide sequence ID" value="NZ_JAZKUC010000001.1"/>
</dbReference>
<dbReference type="InterPro" id="IPR000073">
    <property type="entry name" value="AB_hydrolase_1"/>
</dbReference>
<dbReference type="InterPro" id="IPR050266">
    <property type="entry name" value="AB_hydrolase_sf"/>
</dbReference>
<organism evidence="2 3">
    <name type="scientific">Candidatus Accumulibacter contiguus</name>
    <dbReference type="NCBI Taxonomy" id="2954381"/>
    <lineage>
        <taxon>Bacteria</taxon>
        <taxon>Pseudomonadati</taxon>
        <taxon>Pseudomonadota</taxon>
        <taxon>Betaproteobacteria</taxon>
        <taxon>Candidatus Accumulibacter</taxon>
    </lineage>
</organism>
<dbReference type="Gene3D" id="3.40.50.1820">
    <property type="entry name" value="alpha/beta hydrolase"/>
    <property type="match status" value="1"/>
</dbReference>
<evidence type="ECO:0000313" key="3">
    <source>
        <dbReference type="Proteomes" id="UP000886469"/>
    </source>
</evidence>